<name>U5N7Y6_9BURK</name>
<dbReference type="Pfam" id="PF07589">
    <property type="entry name" value="PEP-CTERM"/>
    <property type="match status" value="1"/>
</dbReference>
<reference evidence="3 4" key="1">
    <citation type="journal article" date="2013" name="Genome Biol.">
        <title>Genomic analysis reveals key aspects of prokaryotic symbiosis in the phototrophic consortium "Chlorochromatium aggregatum".</title>
        <authorList>
            <person name="Liu Z."/>
            <person name="Muller J."/>
            <person name="Li T."/>
            <person name="Alvey R.M."/>
            <person name="Vogl K."/>
            <person name="Frigaard N.U."/>
            <person name="Rockwell N.C."/>
            <person name="Boyd E.S."/>
            <person name="Tomsho L.P."/>
            <person name="Schuster S.C."/>
            <person name="Henke P."/>
            <person name="Rohde M."/>
            <person name="Overmann J."/>
            <person name="Bryant D.A."/>
        </authorList>
    </citation>
    <scope>NUCLEOTIDE SEQUENCE [LARGE SCALE GENOMIC DNA]</scope>
    <source>
        <strain evidence="3">CR</strain>
    </source>
</reference>
<dbReference type="EMBL" id="CP004885">
    <property type="protein sequence ID" value="AGX87671.1"/>
    <property type="molecule type" value="Genomic_DNA"/>
</dbReference>
<organism evidence="3 4">
    <name type="scientific">Candidatus Symbiobacter mobilis CR</name>
    <dbReference type="NCBI Taxonomy" id="946483"/>
    <lineage>
        <taxon>Bacteria</taxon>
        <taxon>Pseudomonadati</taxon>
        <taxon>Pseudomonadota</taxon>
        <taxon>Betaproteobacteria</taxon>
        <taxon>Burkholderiales</taxon>
        <taxon>Comamonadaceae</taxon>
    </lineage>
</organism>
<dbReference type="HOGENOM" id="CLU_1233193_0_0_4"/>
<dbReference type="KEGG" id="cbx:Cenrod_1586"/>
<feature type="domain" description="Ice-binding protein C-terminal" evidence="2">
    <location>
        <begin position="198"/>
        <end position="222"/>
    </location>
</feature>
<feature type="signal peptide" evidence="1">
    <location>
        <begin position="1"/>
        <end position="27"/>
    </location>
</feature>
<dbReference type="RefSeq" id="WP_022773502.1">
    <property type="nucleotide sequence ID" value="NC_022576.1"/>
</dbReference>
<protein>
    <recommendedName>
        <fullName evidence="2">Ice-binding protein C-terminal domain-containing protein</fullName>
    </recommendedName>
</protein>
<feature type="chain" id="PRO_5004662897" description="Ice-binding protein C-terminal domain-containing protein" evidence="1">
    <location>
        <begin position="28"/>
        <end position="224"/>
    </location>
</feature>
<sequence>MNTLTSLAKAALCALASSACLVGASHAAIDAGSVIKLNWTEQFGAQAAGNGMYVGSVVSGPGAGESFLSFCLEHGETFNIGAKMFVKDVTEITSSRDVLDSRTAWLFTQFSNGVDGYRVTDSSTNLSMQNAIWYLEQEFGINKLSRDAQASAWVQAATDAVESGQWTGLGNVRVINLYKNAAYTQDAQDQLYMLPTTPVPEPESYAMLLAGLGIVGAMARRRRA</sequence>
<dbReference type="Proteomes" id="UP000017184">
    <property type="component" value="Chromosome"/>
</dbReference>
<proteinExistence type="predicted"/>
<evidence type="ECO:0000313" key="3">
    <source>
        <dbReference type="EMBL" id="AGX87671.1"/>
    </source>
</evidence>
<keyword evidence="1" id="KW-0732">Signal</keyword>
<accession>U5N7Y6</accession>
<evidence type="ECO:0000256" key="1">
    <source>
        <dbReference type="SAM" id="SignalP"/>
    </source>
</evidence>
<dbReference type="STRING" id="946483.Cenrod_1586"/>
<dbReference type="PATRIC" id="fig|946483.4.peg.1605"/>
<gene>
    <name evidence="3" type="ORF">Cenrod_1586</name>
</gene>
<evidence type="ECO:0000313" key="4">
    <source>
        <dbReference type="Proteomes" id="UP000017184"/>
    </source>
</evidence>
<keyword evidence="4" id="KW-1185">Reference proteome</keyword>
<evidence type="ECO:0000259" key="2">
    <source>
        <dbReference type="Pfam" id="PF07589"/>
    </source>
</evidence>
<dbReference type="NCBIfam" id="TIGR02595">
    <property type="entry name" value="PEP_CTERM"/>
    <property type="match status" value="1"/>
</dbReference>
<dbReference type="AlphaFoldDB" id="U5N7Y6"/>
<dbReference type="InterPro" id="IPR013424">
    <property type="entry name" value="Ice-binding_C"/>
</dbReference>